<dbReference type="Proteomes" id="UP000805085">
    <property type="component" value="Unassembled WGS sequence"/>
</dbReference>
<gene>
    <name evidence="1" type="ORF">HNV10_10830</name>
</gene>
<evidence type="ECO:0000313" key="2">
    <source>
        <dbReference type="Proteomes" id="UP000805085"/>
    </source>
</evidence>
<evidence type="ECO:0008006" key="3">
    <source>
        <dbReference type="Google" id="ProtNLM"/>
    </source>
</evidence>
<accession>A0ABX2E5Z2</accession>
<proteinExistence type="predicted"/>
<dbReference type="RefSeq" id="WP_173301367.1">
    <property type="nucleotide sequence ID" value="NZ_JABRWQ010000004.1"/>
</dbReference>
<keyword evidence="2" id="KW-1185">Reference proteome</keyword>
<reference evidence="1 2" key="1">
    <citation type="journal article" date="2015" name="Int. J. Syst. Evol. Microbiol.">
        <title>Winogradskyella litoriviva sp. nov., isolated from coastal seawater.</title>
        <authorList>
            <person name="Nedashkovskaya O.I."/>
            <person name="Kukhlevskiy A.D."/>
            <person name="Zhukova N.V."/>
            <person name="Kim S.J."/>
            <person name="Rhee S.K."/>
            <person name="Mikhailov V.V."/>
        </authorList>
    </citation>
    <scope>NUCLEOTIDE SEQUENCE [LARGE SCALE GENOMIC DNA]</scope>
    <source>
        <strain evidence="1 2">KMM6491</strain>
    </source>
</reference>
<sequence length="147" mass="16711">MTKTIKLLVAFTIGLLLTSCNEQDKKQNASAIDQSVSKIEVYDFHSTHRCMTCNAIEVNTKYTLDTYFENELRNNKITFQVINVDDEKNEKIAEKFEASGTALILNVIKDGKETKIDLTEFAFMEGNDQEAFSKDLKAKLDTELKTL</sequence>
<dbReference type="PROSITE" id="PS51257">
    <property type="entry name" value="PROKAR_LIPOPROTEIN"/>
    <property type="match status" value="1"/>
</dbReference>
<dbReference type="EMBL" id="JABRWQ010000004">
    <property type="protein sequence ID" value="NRD23739.1"/>
    <property type="molecule type" value="Genomic_DNA"/>
</dbReference>
<name>A0ABX2E5Z2_9FLAO</name>
<protein>
    <recommendedName>
        <fullName evidence="3">Thioredoxin domain-containing protein</fullName>
    </recommendedName>
</protein>
<dbReference type="NCBIfam" id="NF040494">
    <property type="entry name" value="nitrored_ArsF"/>
    <property type="match status" value="1"/>
</dbReference>
<organism evidence="1 2">
    <name type="scientific">Winogradskyella litoriviva</name>
    <dbReference type="NCBI Taxonomy" id="1220182"/>
    <lineage>
        <taxon>Bacteria</taxon>
        <taxon>Pseudomonadati</taxon>
        <taxon>Bacteroidota</taxon>
        <taxon>Flavobacteriia</taxon>
        <taxon>Flavobacteriales</taxon>
        <taxon>Flavobacteriaceae</taxon>
        <taxon>Winogradskyella</taxon>
    </lineage>
</organism>
<dbReference type="Gene3D" id="3.40.30.10">
    <property type="entry name" value="Glutaredoxin"/>
    <property type="match status" value="1"/>
</dbReference>
<evidence type="ECO:0000313" key="1">
    <source>
        <dbReference type="EMBL" id="NRD23739.1"/>
    </source>
</evidence>
<comment type="caution">
    <text evidence="1">The sequence shown here is derived from an EMBL/GenBank/DDBJ whole genome shotgun (WGS) entry which is preliminary data.</text>
</comment>
<dbReference type="InterPro" id="IPR047698">
    <property type="entry name" value="ArsF-like"/>
</dbReference>